<evidence type="ECO:0008006" key="5">
    <source>
        <dbReference type="Google" id="ProtNLM"/>
    </source>
</evidence>
<feature type="transmembrane region" description="Helical" evidence="2">
    <location>
        <begin position="206"/>
        <end position="226"/>
    </location>
</feature>
<evidence type="ECO:0000256" key="1">
    <source>
        <dbReference type="SAM" id="MobiDB-lite"/>
    </source>
</evidence>
<evidence type="ECO:0000256" key="2">
    <source>
        <dbReference type="SAM" id="Phobius"/>
    </source>
</evidence>
<feature type="region of interest" description="Disordered" evidence="1">
    <location>
        <begin position="133"/>
        <end position="154"/>
    </location>
</feature>
<keyword evidence="2" id="KW-1133">Transmembrane helix</keyword>
<feature type="transmembrane region" description="Helical" evidence="2">
    <location>
        <begin position="21"/>
        <end position="47"/>
    </location>
</feature>
<proteinExistence type="predicted"/>
<dbReference type="Proteomes" id="UP000198386">
    <property type="component" value="Unassembled WGS sequence"/>
</dbReference>
<evidence type="ECO:0000313" key="4">
    <source>
        <dbReference type="Proteomes" id="UP000198386"/>
    </source>
</evidence>
<dbReference type="EMBL" id="FZOH01000001">
    <property type="protein sequence ID" value="SNR90657.1"/>
    <property type="molecule type" value="Genomic_DNA"/>
</dbReference>
<feature type="region of interest" description="Disordered" evidence="1">
    <location>
        <begin position="238"/>
        <end position="274"/>
    </location>
</feature>
<accession>A0A239A4S5</accession>
<dbReference type="AlphaFoldDB" id="A0A239A4S5"/>
<sequence>MTDVRQPTWTPPGRASRAGRAVALVLGVLLLLPGLALGTAGGVLLWADAHRSGGFVTSPEERFVSPGSALVSDRIDLRAGPDWLPVGSALGTARIEVTPETAEEVFVGIAPAADARAYLDGVRRTAVDGLGFDGPADAEDEIPGGPPPGPPGDQDFWTAQVAGTGPQQLTWDPADGDWVFVVMDADGSAGVDVRARIGAELPALTGIGWAVVGAGLVVSLLAVLLLRPALVRPVEDWPAARPRPAAPPPPVGTTPGPSGGGQAVTGGRGTPAGG</sequence>
<dbReference type="OrthoDB" id="156718at2"/>
<keyword evidence="4" id="KW-1185">Reference proteome</keyword>
<reference evidence="4" key="1">
    <citation type="submission" date="2017-06" db="EMBL/GenBank/DDBJ databases">
        <authorList>
            <person name="Varghese N."/>
            <person name="Submissions S."/>
        </authorList>
    </citation>
    <scope>NUCLEOTIDE SEQUENCE [LARGE SCALE GENOMIC DNA]</scope>
    <source>
        <strain evidence="4">DSM 45423</strain>
    </source>
</reference>
<keyword evidence="2" id="KW-0812">Transmembrane</keyword>
<keyword evidence="2" id="KW-0472">Membrane</keyword>
<evidence type="ECO:0000313" key="3">
    <source>
        <dbReference type="EMBL" id="SNR90657.1"/>
    </source>
</evidence>
<dbReference type="RefSeq" id="WP_089402328.1">
    <property type="nucleotide sequence ID" value="NZ_FZOH01000001.1"/>
</dbReference>
<organism evidence="3 4">
    <name type="scientific">Geodermatophilus saharensis</name>
    <dbReference type="NCBI Taxonomy" id="1137994"/>
    <lineage>
        <taxon>Bacteria</taxon>
        <taxon>Bacillati</taxon>
        <taxon>Actinomycetota</taxon>
        <taxon>Actinomycetes</taxon>
        <taxon>Geodermatophilales</taxon>
        <taxon>Geodermatophilaceae</taxon>
        <taxon>Geodermatophilus</taxon>
    </lineage>
</organism>
<name>A0A239A4S5_9ACTN</name>
<feature type="compositionally biased region" description="Gly residues" evidence="1">
    <location>
        <begin position="257"/>
        <end position="274"/>
    </location>
</feature>
<protein>
    <recommendedName>
        <fullName evidence="5">DUF4389 domain-containing protein</fullName>
    </recommendedName>
</protein>
<gene>
    <name evidence="3" type="ORF">SAMN04488107_0560</name>
</gene>